<protein>
    <recommendedName>
        <fullName evidence="9">Glycoside hydrolase family 5 domain-containing protein</fullName>
    </recommendedName>
</protein>
<dbReference type="InterPro" id="IPR001547">
    <property type="entry name" value="Glyco_hydro_5"/>
</dbReference>
<evidence type="ECO:0000256" key="7">
    <source>
        <dbReference type="RuleBase" id="RU361153"/>
    </source>
</evidence>
<dbReference type="GO" id="GO:0030245">
    <property type="term" value="P:cellulose catabolic process"/>
    <property type="evidence" value="ECO:0007669"/>
    <property type="project" value="UniProtKB-KW"/>
</dbReference>
<keyword evidence="3" id="KW-0136">Cellulose degradation</keyword>
<dbReference type="AlphaFoldDB" id="A0A024GTU0"/>
<dbReference type="OrthoDB" id="442731at2759"/>
<keyword evidence="8" id="KW-0812">Transmembrane</keyword>
<evidence type="ECO:0000313" key="10">
    <source>
        <dbReference type="EMBL" id="CCI50364.1"/>
    </source>
</evidence>
<keyword evidence="2 7" id="KW-0378">Hydrolase</keyword>
<dbReference type="EMBL" id="CAIX01000462">
    <property type="protein sequence ID" value="CCI50364.1"/>
    <property type="molecule type" value="Genomic_DNA"/>
</dbReference>
<feature type="domain" description="Glycoside hydrolase family 5" evidence="9">
    <location>
        <begin position="135"/>
        <end position="469"/>
    </location>
</feature>
<evidence type="ECO:0000256" key="5">
    <source>
        <dbReference type="ARBA" id="ARBA00023295"/>
    </source>
</evidence>
<evidence type="ECO:0000256" key="3">
    <source>
        <dbReference type="ARBA" id="ARBA00023001"/>
    </source>
</evidence>
<keyword evidence="6" id="KW-0624">Polysaccharide degradation</keyword>
<evidence type="ECO:0000313" key="11">
    <source>
        <dbReference type="Proteomes" id="UP000053237"/>
    </source>
</evidence>
<dbReference type="InterPro" id="IPR017853">
    <property type="entry name" value="GH"/>
</dbReference>
<organism evidence="10 11">
    <name type="scientific">Albugo candida</name>
    <dbReference type="NCBI Taxonomy" id="65357"/>
    <lineage>
        <taxon>Eukaryota</taxon>
        <taxon>Sar</taxon>
        <taxon>Stramenopiles</taxon>
        <taxon>Oomycota</taxon>
        <taxon>Peronosporomycetes</taxon>
        <taxon>Albuginales</taxon>
        <taxon>Albuginaceae</taxon>
        <taxon>Albugo</taxon>
    </lineage>
</organism>
<evidence type="ECO:0000259" key="9">
    <source>
        <dbReference type="Pfam" id="PF00150"/>
    </source>
</evidence>
<keyword evidence="8" id="KW-1133">Transmembrane helix</keyword>
<name>A0A024GTU0_9STRA</name>
<dbReference type="InParanoid" id="A0A024GTU0"/>
<accession>A0A024GTU0</accession>
<dbReference type="PANTHER" id="PTHR35923:SF2">
    <property type="entry name" value="ENDOGLUCANASE"/>
    <property type="match status" value="1"/>
</dbReference>
<dbReference type="STRING" id="65357.A0A024GTU0"/>
<keyword evidence="4" id="KW-0119">Carbohydrate metabolism</keyword>
<gene>
    <name evidence="10" type="ORF">BN9_120410</name>
</gene>
<feature type="transmembrane region" description="Helical" evidence="8">
    <location>
        <begin position="33"/>
        <end position="56"/>
    </location>
</feature>
<dbReference type="Proteomes" id="UP000053237">
    <property type="component" value="Unassembled WGS sequence"/>
</dbReference>
<evidence type="ECO:0000256" key="6">
    <source>
        <dbReference type="ARBA" id="ARBA00023326"/>
    </source>
</evidence>
<dbReference type="SUPFAM" id="SSF51445">
    <property type="entry name" value="(Trans)glycosidases"/>
    <property type="match status" value="1"/>
</dbReference>
<comment type="caution">
    <text evidence="10">The sequence shown here is derived from an EMBL/GenBank/DDBJ whole genome shotgun (WGS) entry which is preliminary data.</text>
</comment>
<keyword evidence="11" id="KW-1185">Reference proteome</keyword>
<dbReference type="PANTHER" id="PTHR35923">
    <property type="entry name" value="MAJOR EXTRACELLULAR ENDOGLUCANASE"/>
    <property type="match status" value="1"/>
</dbReference>
<dbReference type="GO" id="GO:0004553">
    <property type="term" value="F:hydrolase activity, hydrolyzing O-glycosyl compounds"/>
    <property type="evidence" value="ECO:0007669"/>
    <property type="project" value="InterPro"/>
</dbReference>
<reference evidence="10 11" key="1">
    <citation type="submission" date="2012-05" db="EMBL/GenBank/DDBJ databases">
        <title>Recombination and specialization in a pathogen metapopulation.</title>
        <authorList>
            <person name="Gardiner A."/>
            <person name="Kemen E."/>
            <person name="Schultz-Larsen T."/>
            <person name="MacLean D."/>
            <person name="Van Oosterhout C."/>
            <person name="Jones J.D.G."/>
        </authorList>
    </citation>
    <scope>NUCLEOTIDE SEQUENCE [LARGE SCALE GENOMIC DNA]</scope>
    <source>
        <strain evidence="10 11">Ac Nc2</strain>
    </source>
</reference>
<keyword evidence="8" id="KW-0472">Membrane</keyword>
<evidence type="ECO:0000256" key="4">
    <source>
        <dbReference type="ARBA" id="ARBA00023277"/>
    </source>
</evidence>
<dbReference type="Gene3D" id="3.20.20.80">
    <property type="entry name" value="Glycosidases"/>
    <property type="match status" value="1"/>
</dbReference>
<evidence type="ECO:0000256" key="1">
    <source>
        <dbReference type="ARBA" id="ARBA00005641"/>
    </source>
</evidence>
<sequence>MSYQRPSERFTVMSSHLPQTTGRSEIFRGRIRTYPGVILFLLIIAGAAGLIVYGGLQSRRDRDQAADRYNDYIFHKRKIRDGGVNEDGDIISEDGQIGNPLKYPDMGCELPNYMSKGGKIVAVSKNGTSVTLGIKGTNWFGMETSLRIPYGLWENSENGTSAYEIASFLSRNKFNSVRLPLSIANILTNSPPEKDLINMATNRAINLKSYVSMIQSIVTVLGYRRISVLLSLHTLTPQASGGAWYSERLGVSEEDYLKAVDRLTSSLCSSKYWNIVGVDLKNEPYESSWGGEDPDWHRGATLIGNRVISDCKNWLAFVEGINGQHTITLQGKTDTYYDWWGGGLQSAKRLPVRLDVNNKVVYAPHYYTTAVNPAWYFYAGGTFGPSGVYADYVELDNATLYRNVADTMYDMFGFLVDETENAVLLGEFGGLYEKDAHPRKTTQRTIDATIREIMEKGYCGGYMWSLNPESAYQFNPADTSGKFTEGLLEDDWLTPNKVFIRALEALDDLKDLKRFPCFQEEITAKSTDE</sequence>
<dbReference type="Pfam" id="PF00150">
    <property type="entry name" value="Cellulase"/>
    <property type="match status" value="1"/>
</dbReference>
<evidence type="ECO:0000256" key="2">
    <source>
        <dbReference type="ARBA" id="ARBA00022801"/>
    </source>
</evidence>
<keyword evidence="5 7" id="KW-0326">Glycosidase</keyword>
<comment type="similarity">
    <text evidence="1 7">Belongs to the glycosyl hydrolase 5 (cellulase A) family.</text>
</comment>
<proteinExistence type="inferred from homology"/>
<evidence type="ECO:0000256" key="8">
    <source>
        <dbReference type="SAM" id="Phobius"/>
    </source>
</evidence>